<feature type="transmembrane region" description="Helical" evidence="2">
    <location>
        <begin position="20"/>
        <end position="39"/>
    </location>
</feature>
<evidence type="ECO:0000313" key="4">
    <source>
        <dbReference type="Proteomes" id="UP000663193"/>
    </source>
</evidence>
<dbReference type="EMBL" id="CP069043">
    <property type="protein sequence ID" value="QRD06857.1"/>
    <property type="molecule type" value="Genomic_DNA"/>
</dbReference>
<keyword evidence="2" id="KW-1133">Transmembrane helix</keyword>
<gene>
    <name evidence="3" type="ORF">JI435_308540</name>
</gene>
<keyword evidence="4" id="KW-1185">Reference proteome</keyword>
<dbReference type="VEuPathDB" id="FungiDB:JI435_308540"/>
<feature type="region of interest" description="Disordered" evidence="1">
    <location>
        <begin position="43"/>
        <end position="68"/>
    </location>
</feature>
<accession>A0A7U2NQK5</accession>
<dbReference type="Proteomes" id="UP000663193">
    <property type="component" value="Chromosome 21"/>
</dbReference>
<organism evidence="3 4">
    <name type="scientific">Phaeosphaeria nodorum (strain SN15 / ATCC MYA-4574 / FGSC 10173)</name>
    <name type="common">Glume blotch fungus</name>
    <name type="synonym">Parastagonospora nodorum</name>
    <dbReference type="NCBI Taxonomy" id="321614"/>
    <lineage>
        <taxon>Eukaryota</taxon>
        <taxon>Fungi</taxon>
        <taxon>Dikarya</taxon>
        <taxon>Ascomycota</taxon>
        <taxon>Pezizomycotina</taxon>
        <taxon>Dothideomycetes</taxon>
        <taxon>Pleosporomycetidae</taxon>
        <taxon>Pleosporales</taxon>
        <taxon>Pleosporineae</taxon>
        <taxon>Phaeosphaeriaceae</taxon>
        <taxon>Parastagonospora</taxon>
    </lineage>
</organism>
<evidence type="ECO:0000256" key="2">
    <source>
        <dbReference type="SAM" id="Phobius"/>
    </source>
</evidence>
<proteinExistence type="predicted"/>
<evidence type="ECO:0000256" key="1">
    <source>
        <dbReference type="SAM" id="MobiDB-lite"/>
    </source>
</evidence>
<dbReference type="AlphaFoldDB" id="A0A7U2NQK5"/>
<name>A0A7U2NQK5_PHANO</name>
<keyword evidence="2" id="KW-0472">Membrane</keyword>
<reference evidence="4" key="1">
    <citation type="journal article" date="2021" name="BMC Genomics">
        <title>Chromosome-level genome assembly and manually-curated proteome of model necrotroph Parastagonospora nodorum Sn15 reveals a genome-wide trove of candidate effector homologs, and redundancy of virulence-related functions within an accessory chromosome.</title>
        <authorList>
            <person name="Bertazzoni S."/>
            <person name="Jones D.A.B."/>
            <person name="Phan H.T."/>
            <person name="Tan K.-C."/>
            <person name="Hane J.K."/>
        </authorList>
    </citation>
    <scope>NUCLEOTIDE SEQUENCE [LARGE SCALE GENOMIC DNA]</scope>
    <source>
        <strain evidence="4">SN15 / ATCC MYA-4574 / FGSC 10173)</strain>
    </source>
</reference>
<keyword evidence="2" id="KW-0812">Transmembrane</keyword>
<sequence length="100" mass="10939">MPADVCFLPKGDPQGVVSGPVASCRFSLIAFVVAQGCRFRRRRGPRTSRNNNIGEVDPHSAQHTGKPWLTRHPTQAVCVALRLRKHCSSGPPRLAQHCEG</sequence>
<evidence type="ECO:0000313" key="3">
    <source>
        <dbReference type="EMBL" id="QRD06857.1"/>
    </source>
</evidence>
<protein>
    <submittedName>
        <fullName evidence="3">Uncharacterized protein</fullName>
    </submittedName>
</protein>